<dbReference type="SUPFAM" id="SSF53041">
    <property type="entry name" value="Resolvase-like"/>
    <property type="match status" value="1"/>
</dbReference>
<evidence type="ECO:0000313" key="5">
    <source>
        <dbReference type="Proteomes" id="UP000325292"/>
    </source>
</evidence>
<evidence type="ECO:0000259" key="3">
    <source>
        <dbReference type="PROSITE" id="PS51736"/>
    </source>
</evidence>
<evidence type="ECO:0000256" key="1">
    <source>
        <dbReference type="ARBA" id="ARBA00023125"/>
    </source>
</evidence>
<sequence>MKVALYARVSTRDKDQNPETQLIQLREFCRANGWDNVQEYVDQASAKDFKNRKAWRQLMEDAAKRKIDYILVWKLDRAFRSVVDAAHALENFKHWNVSFRSYQEQWIDTTSPFGEVLFYITSAFAQLERSMIQERVKAGMDRARREGKTLGRPRVDPKKLQKLTPFLEKIQCGAMSYRQVSRETGISIGTIQRQMKAYQKGQEKSSFGSTT</sequence>
<gene>
    <name evidence="4" type="ORF">BXT84_14100</name>
</gene>
<dbReference type="CDD" id="cd03768">
    <property type="entry name" value="SR_ResInv"/>
    <property type="match status" value="1"/>
</dbReference>
<evidence type="ECO:0000313" key="4">
    <source>
        <dbReference type="EMBL" id="AUW94946.1"/>
    </source>
</evidence>
<dbReference type="InterPro" id="IPR036162">
    <property type="entry name" value="Resolvase-like_N_sf"/>
</dbReference>
<dbReference type="Pfam" id="PF00239">
    <property type="entry name" value="Resolvase"/>
    <property type="match status" value="1"/>
</dbReference>
<evidence type="ECO:0000256" key="2">
    <source>
        <dbReference type="ARBA" id="ARBA00023172"/>
    </source>
</evidence>
<feature type="domain" description="Resolvase/invertase-type recombinase catalytic" evidence="3">
    <location>
        <begin position="2"/>
        <end position="147"/>
    </location>
</feature>
<dbReference type="SMART" id="SM00857">
    <property type="entry name" value="Resolvase"/>
    <property type="match status" value="1"/>
</dbReference>
<dbReference type="EMBL" id="CP019454">
    <property type="protein sequence ID" value="AUW94946.1"/>
    <property type="molecule type" value="Genomic_DNA"/>
</dbReference>
<dbReference type="Gene3D" id="3.40.50.1390">
    <property type="entry name" value="Resolvase, N-terminal catalytic domain"/>
    <property type="match status" value="1"/>
</dbReference>
<keyword evidence="2" id="KW-0233">DNA recombination</keyword>
<dbReference type="InterPro" id="IPR006119">
    <property type="entry name" value="Resolv_N"/>
</dbReference>
<organism evidence="4 5">
    <name type="scientific">Sulfobacillus thermotolerans</name>
    <dbReference type="NCBI Taxonomy" id="338644"/>
    <lineage>
        <taxon>Bacteria</taxon>
        <taxon>Bacillati</taxon>
        <taxon>Bacillota</taxon>
        <taxon>Clostridia</taxon>
        <taxon>Eubacteriales</taxon>
        <taxon>Clostridiales Family XVII. Incertae Sedis</taxon>
        <taxon>Sulfobacillus</taxon>
    </lineage>
</organism>
<keyword evidence="1" id="KW-0238">DNA-binding</keyword>
<accession>A0ABM6RU80</accession>
<dbReference type="InterPro" id="IPR050639">
    <property type="entry name" value="SSR_resolvase"/>
</dbReference>
<proteinExistence type="predicted"/>
<dbReference type="Proteomes" id="UP000325292">
    <property type="component" value="Chromosome"/>
</dbReference>
<name>A0ABM6RU80_9FIRM</name>
<keyword evidence="5" id="KW-1185">Reference proteome</keyword>
<protein>
    <recommendedName>
        <fullName evidence="3">Resolvase/invertase-type recombinase catalytic domain-containing protein</fullName>
    </recommendedName>
</protein>
<dbReference type="PANTHER" id="PTHR30461">
    <property type="entry name" value="DNA-INVERTASE FROM LAMBDOID PROPHAGE"/>
    <property type="match status" value="1"/>
</dbReference>
<dbReference type="PROSITE" id="PS51736">
    <property type="entry name" value="RECOMBINASES_3"/>
    <property type="match status" value="1"/>
</dbReference>
<reference evidence="4 5" key="1">
    <citation type="journal article" date="2019" name="Sci. Rep.">
        <title>Sulfobacillus thermotolerans: new insights into resistance and metabolic capacities of acidophilic chemolithotrophs.</title>
        <authorList>
            <person name="Panyushkina A.E."/>
            <person name="Babenko V.V."/>
            <person name="Nikitina A.S."/>
            <person name="Selezneva O.V."/>
            <person name="Tsaplina I.A."/>
            <person name="Letarova M.A."/>
            <person name="Kostryukova E.S."/>
            <person name="Letarov A.V."/>
        </authorList>
    </citation>
    <scope>NUCLEOTIDE SEQUENCE [LARGE SCALE GENOMIC DNA]</scope>
    <source>
        <strain evidence="4 5">Kr1</strain>
    </source>
</reference>
<dbReference type="PANTHER" id="PTHR30461:SF2">
    <property type="entry name" value="SERINE RECOMBINASE PINE-RELATED"/>
    <property type="match status" value="1"/>
</dbReference>